<evidence type="ECO:0000256" key="1">
    <source>
        <dbReference type="SAM" id="Coils"/>
    </source>
</evidence>
<dbReference type="VEuPathDB" id="FungiDB:RhiirA1_478155"/>
<accession>A0A2I1HC51</accession>
<dbReference type="EMBL" id="LLXI01002194">
    <property type="protein sequence ID" value="PKY56466.1"/>
    <property type="molecule type" value="Genomic_DNA"/>
</dbReference>
<sequence length="363" mass="41136">MQSKLKLLEQRIAELEAENAKLGTEKAEIEVRNVELLKQVMEKDTKCDAENTELKSRVRKLEARLAILEQDVTKATGQPQNDKDAIAEDKEIDDFPEEPANVPYFVITQLKRCKPDHKVNDVVLEVPASSMLSEEKKIDSFLDKINKKKVSDKIRKRKRKKKLQNDSQKEPDLEILIVSLDSTTFLNEKNGQDYSSIANEQRQTGEVASQSDKAFDIEIPEFSLEQDLADNTDEVIGDSSKISPDNSLVIPYDARAPYINVALKKYPYLSLFNSDIHNDRYEFKNSGLCPGCGKKHNKEIRLPENSSGEKLSDVEMSTSVKSQRFSFLSLSDSSERGERFNLNSSTLCPLCNGEHKKKVYGII</sequence>
<dbReference type="VEuPathDB" id="FungiDB:RhiirFUN_016203"/>
<gene>
    <name evidence="2" type="ORF">RhiirA4_476785</name>
</gene>
<dbReference type="VEuPathDB" id="FungiDB:RhiirFUN_016680"/>
<reference evidence="2 3" key="1">
    <citation type="submission" date="2015-10" db="EMBL/GenBank/DDBJ databases">
        <title>Genome analyses suggest a sexual origin of heterokaryosis in a supposedly ancient asexual fungus.</title>
        <authorList>
            <person name="Ropars J."/>
            <person name="Sedzielewska K."/>
            <person name="Noel J."/>
            <person name="Charron P."/>
            <person name="Farinelli L."/>
            <person name="Marton T."/>
            <person name="Kruger M."/>
            <person name="Pelin A."/>
            <person name="Brachmann A."/>
            <person name="Corradi N."/>
        </authorList>
    </citation>
    <scope>NUCLEOTIDE SEQUENCE [LARGE SCALE GENOMIC DNA]</scope>
    <source>
        <strain evidence="2 3">A4</strain>
    </source>
</reference>
<organism evidence="2 3">
    <name type="scientific">Rhizophagus irregularis</name>
    <dbReference type="NCBI Taxonomy" id="588596"/>
    <lineage>
        <taxon>Eukaryota</taxon>
        <taxon>Fungi</taxon>
        <taxon>Fungi incertae sedis</taxon>
        <taxon>Mucoromycota</taxon>
        <taxon>Glomeromycotina</taxon>
        <taxon>Glomeromycetes</taxon>
        <taxon>Glomerales</taxon>
        <taxon>Glomeraceae</taxon>
        <taxon>Rhizophagus</taxon>
    </lineage>
</organism>
<proteinExistence type="predicted"/>
<protein>
    <submittedName>
        <fullName evidence="2">Uncharacterized protein</fullName>
    </submittedName>
</protein>
<evidence type="ECO:0000313" key="3">
    <source>
        <dbReference type="Proteomes" id="UP000234323"/>
    </source>
</evidence>
<name>A0A2I1HC51_9GLOM</name>
<keyword evidence="3" id="KW-1185">Reference proteome</keyword>
<keyword evidence="1" id="KW-0175">Coiled coil</keyword>
<dbReference type="Proteomes" id="UP000234323">
    <property type="component" value="Unassembled WGS sequence"/>
</dbReference>
<evidence type="ECO:0000313" key="2">
    <source>
        <dbReference type="EMBL" id="PKY56466.1"/>
    </source>
</evidence>
<dbReference type="AlphaFoldDB" id="A0A2I1HC51"/>
<feature type="coiled-coil region" evidence="1">
    <location>
        <begin position="5"/>
        <end position="78"/>
    </location>
</feature>
<comment type="caution">
    <text evidence="2">The sequence shown here is derived from an EMBL/GenBank/DDBJ whole genome shotgun (WGS) entry which is preliminary data.</text>
</comment>
<dbReference type="VEuPathDB" id="FungiDB:FUN_012988"/>